<dbReference type="GO" id="GO:0005886">
    <property type="term" value="C:plasma membrane"/>
    <property type="evidence" value="ECO:0007669"/>
    <property type="project" value="TreeGrafter"/>
</dbReference>
<keyword evidence="3" id="KW-0597">Phosphoprotein</keyword>
<feature type="region of interest" description="Disordered" evidence="6">
    <location>
        <begin position="392"/>
        <end position="475"/>
    </location>
</feature>
<evidence type="ECO:0000256" key="4">
    <source>
        <dbReference type="ARBA" id="ARBA00022679"/>
    </source>
</evidence>
<evidence type="ECO:0000313" key="8">
    <source>
        <dbReference type="Proteomes" id="UP000004217"/>
    </source>
</evidence>
<dbReference type="RefSeq" id="WP_007490653.1">
    <property type="nucleotide sequence ID" value="NZ_AGBF01000001.1"/>
</dbReference>
<evidence type="ECO:0000256" key="5">
    <source>
        <dbReference type="ARBA" id="ARBA00022777"/>
    </source>
</evidence>
<dbReference type="PANTHER" id="PTHR45436">
    <property type="entry name" value="SENSOR HISTIDINE KINASE YKOH"/>
    <property type="match status" value="1"/>
</dbReference>
<keyword evidence="4" id="KW-0808">Transferase</keyword>
<keyword evidence="8" id="KW-1185">Reference proteome</keyword>
<evidence type="ECO:0000256" key="1">
    <source>
        <dbReference type="ARBA" id="ARBA00000085"/>
    </source>
</evidence>
<dbReference type="PATRIC" id="fig|700597.3.peg.177"/>
<organism evidence="7 8">
    <name type="scientific">Streptomyces zinciresistens K42</name>
    <dbReference type="NCBI Taxonomy" id="700597"/>
    <lineage>
        <taxon>Bacteria</taxon>
        <taxon>Bacillati</taxon>
        <taxon>Actinomycetota</taxon>
        <taxon>Actinomycetes</taxon>
        <taxon>Kitasatosporales</taxon>
        <taxon>Streptomycetaceae</taxon>
        <taxon>Streptomyces</taxon>
    </lineage>
</organism>
<reference evidence="7 8" key="1">
    <citation type="submission" date="2011-08" db="EMBL/GenBank/DDBJ databases">
        <authorList>
            <person name="Lin Y."/>
            <person name="Hao X."/>
            <person name="Johnstone L."/>
            <person name="Miller S.J."/>
            <person name="Wei G."/>
            <person name="Rensing C."/>
        </authorList>
    </citation>
    <scope>NUCLEOTIDE SEQUENCE [LARGE SCALE GENOMIC DNA]</scope>
    <source>
        <strain evidence="7 8">K42</strain>
    </source>
</reference>
<keyword evidence="5" id="KW-0418">Kinase</keyword>
<dbReference type="Gene3D" id="3.30.565.10">
    <property type="entry name" value="Histidine kinase-like ATPase, C-terminal domain"/>
    <property type="match status" value="1"/>
</dbReference>
<comment type="caution">
    <text evidence="7">The sequence shown here is derived from an EMBL/GenBank/DDBJ whole genome shotgun (WGS) entry which is preliminary data.</text>
</comment>
<feature type="compositionally biased region" description="Low complexity" evidence="6">
    <location>
        <begin position="392"/>
        <end position="417"/>
    </location>
</feature>
<dbReference type="PANTHER" id="PTHR45436:SF5">
    <property type="entry name" value="SENSOR HISTIDINE KINASE TRCS"/>
    <property type="match status" value="1"/>
</dbReference>
<dbReference type="GO" id="GO:0004673">
    <property type="term" value="F:protein histidine kinase activity"/>
    <property type="evidence" value="ECO:0007669"/>
    <property type="project" value="UniProtKB-EC"/>
</dbReference>
<evidence type="ECO:0000256" key="2">
    <source>
        <dbReference type="ARBA" id="ARBA00012438"/>
    </source>
</evidence>
<gene>
    <name evidence="7" type="ORF">SZN_00935</name>
</gene>
<dbReference type="InterPro" id="IPR036890">
    <property type="entry name" value="HATPase_C_sf"/>
</dbReference>
<evidence type="ECO:0000256" key="6">
    <source>
        <dbReference type="SAM" id="MobiDB-lite"/>
    </source>
</evidence>
<dbReference type="EMBL" id="AGBF01000001">
    <property type="protein sequence ID" value="EGX61882.1"/>
    <property type="molecule type" value="Genomic_DNA"/>
</dbReference>
<proteinExistence type="predicted"/>
<dbReference type="OrthoDB" id="3529403at2"/>
<dbReference type="Proteomes" id="UP000004217">
    <property type="component" value="Unassembled WGS sequence"/>
</dbReference>
<dbReference type="EC" id="2.7.13.3" evidence="2"/>
<name>G2G3Y6_9ACTN</name>
<dbReference type="InterPro" id="IPR050428">
    <property type="entry name" value="TCS_sensor_his_kinase"/>
</dbReference>
<comment type="catalytic activity">
    <reaction evidence="1">
        <text>ATP + protein L-histidine = ADP + protein N-phospho-L-histidine.</text>
        <dbReference type="EC" id="2.7.13.3"/>
    </reaction>
</comment>
<evidence type="ECO:0000313" key="7">
    <source>
        <dbReference type="EMBL" id="EGX61882.1"/>
    </source>
</evidence>
<sequence length="475" mass="51268">MNLFPHVVAEIALGGGLTAVSGALVLQTRGKRQAIRDRLAAEERATKADAATDQKVGEVRRQAAAEQEALQEQLTTNWSWYEALREEFHHLVEQRLPAVVDAEARRHPGVLVPGLASEMLSGTEFDKLHQAVVEMVREAVAVTHEGIGRSARAGVRGTADEVQTFLTKLQMKIDEELGKHSQASTYHQSLIEIDHFATRALHMVQRLRILAGSWPGTQRANATFREIIESARGRIGPYDRVNYTYLPDVGEQYVEGRVVEPIAVALAELMINATTYSSDEVTVYVQRVQAGYRIVVEDTGLGMNPYQLAHAERLLSHKVLLDAAGLEDERKLGFAVIGRLSYDYKFRVDVGAPSASGGVKAALLVPSALMGEPPRTAEPEHAPVAPSAPLAALAAPAPGPSASAPAEATTRPASRTTVSGLPKRTPQHLMPAPQGPTQEALTDSADPDALTAGFDSLHQAFRTGYEATDTEPEGL</sequence>
<protein>
    <recommendedName>
        <fullName evidence="2">histidine kinase</fullName>
        <ecNumber evidence="2">2.7.13.3</ecNumber>
    </recommendedName>
</protein>
<dbReference type="SUPFAM" id="SSF55874">
    <property type="entry name" value="ATPase domain of HSP90 chaperone/DNA topoisomerase II/histidine kinase"/>
    <property type="match status" value="1"/>
</dbReference>
<evidence type="ECO:0000256" key="3">
    <source>
        <dbReference type="ARBA" id="ARBA00022553"/>
    </source>
</evidence>
<dbReference type="GO" id="GO:0000160">
    <property type="term" value="P:phosphorelay signal transduction system"/>
    <property type="evidence" value="ECO:0007669"/>
    <property type="project" value="TreeGrafter"/>
</dbReference>
<accession>G2G3Y6</accession>
<dbReference type="AlphaFoldDB" id="G2G3Y6"/>